<dbReference type="GO" id="GO:0005737">
    <property type="term" value="C:cytoplasm"/>
    <property type="evidence" value="ECO:0007669"/>
    <property type="project" value="TreeGrafter"/>
</dbReference>
<dbReference type="InterPro" id="IPR036956">
    <property type="entry name" value="Impact_N_sf"/>
</dbReference>
<dbReference type="SUPFAM" id="SSF54211">
    <property type="entry name" value="Ribosomal protein S5 domain 2-like"/>
    <property type="match status" value="1"/>
</dbReference>
<dbReference type="Proteomes" id="UP000292702">
    <property type="component" value="Unassembled WGS sequence"/>
</dbReference>
<feature type="domain" description="Impact N-terminal" evidence="2">
    <location>
        <begin position="55"/>
        <end position="164"/>
    </location>
</feature>
<dbReference type="Gene3D" id="3.30.230.30">
    <property type="entry name" value="Impact, N-terminal domain"/>
    <property type="match status" value="1"/>
</dbReference>
<dbReference type="EMBL" id="RWJN01000106">
    <property type="protein sequence ID" value="TCD67207.1"/>
    <property type="molecule type" value="Genomic_DNA"/>
</dbReference>
<dbReference type="GO" id="GO:0140469">
    <property type="term" value="P:GCN2-mediated signaling"/>
    <property type="evidence" value="ECO:0007669"/>
    <property type="project" value="TreeGrafter"/>
</dbReference>
<evidence type="ECO:0000256" key="1">
    <source>
        <dbReference type="ARBA" id="ARBA00007665"/>
    </source>
</evidence>
<dbReference type="InterPro" id="IPR001498">
    <property type="entry name" value="Impact_N"/>
</dbReference>
<dbReference type="PANTHER" id="PTHR16301">
    <property type="entry name" value="IMPACT-RELATED"/>
    <property type="match status" value="1"/>
</dbReference>
<name>A0A4V2MWQ8_9APHY</name>
<dbReference type="GO" id="GO:0006446">
    <property type="term" value="P:regulation of translational initiation"/>
    <property type="evidence" value="ECO:0007669"/>
    <property type="project" value="TreeGrafter"/>
</dbReference>
<dbReference type="AlphaFoldDB" id="A0A4V2MWQ8"/>
<dbReference type="OrthoDB" id="69641at2759"/>
<evidence type="ECO:0000313" key="3">
    <source>
        <dbReference type="EMBL" id="TCD67207.1"/>
    </source>
</evidence>
<reference evidence="3 4" key="1">
    <citation type="submission" date="2018-11" db="EMBL/GenBank/DDBJ databases">
        <title>Genome assembly of Steccherinum ochraceum LE-BIN_3174, the white-rot fungus of the Steccherinaceae family (The Residual Polyporoid clade, Polyporales, Basidiomycota).</title>
        <authorList>
            <person name="Fedorova T.V."/>
            <person name="Glazunova O.A."/>
            <person name="Landesman E.O."/>
            <person name="Moiseenko K.V."/>
            <person name="Psurtseva N.V."/>
            <person name="Savinova O.S."/>
            <person name="Shakhova N.V."/>
            <person name="Tyazhelova T.V."/>
            <person name="Vasina D.V."/>
        </authorList>
    </citation>
    <scope>NUCLEOTIDE SEQUENCE [LARGE SCALE GENOMIC DNA]</scope>
    <source>
        <strain evidence="3 4">LE-BIN_3174</strain>
    </source>
</reference>
<dbReference type="PANTHER" id="PTHR16301:SF25">
    <property type="entry name" value="PROTEIN IMPACT"/>
    <property type="match status" value="1"/>
</dbReference>
<evidence type="ECO:0000313" key="4">
    <source>
        <dbReference type="Proteomes" id="UP000292702"/>
    </source>
</evidence>
<comment type="caution">
    <text evidence="3">The sequence shown here is derived from an EMBL/GenBank/DDBJ whole genome shotgun (WGS) entry which is preliminary data.</text>
</comment>
<dbReference type="InterPro" id="IPR023582">
    <property type="entry name" value="Impact"/>
</dbReference>
<dbReference type="InterPro" id="IPR020568">
    <property type="entry name" value="Ribosomal_Su5_D2-typ_SF"/>
</dbReference>
<keyword evidence="4" id="KW-1185">Reference proteome</keyword>
<accession>A0A4V2MWQ8</accession>
<gene>
    <name evidence="3" type="ORF">EIP91_000383</name>
</gene>
<comment type="similarity">
    <text evidence="1">Belongs to the IMPACT family.</text>
</comment>
<evidence type="ECO:0000259" key="2">
    <source>
        <dbReference type="Pfam" id="PF01205"/>
    </source>
</evidence>
<dbReference type="STRING" id="92696.A0A4V2MWQ8"/>
<dbReference type="Pfam" id="PF01205">
    <property type="entry name" value="Impact_N"/>
    <property type="match status" value="1"/>
</dbReference>
<protein>
    <recommendedName>
        <fullName evidence="2">Impact N-terminal domain-containing protein</fullName>
    </recommendedName>
</protein>
<proteinExistence type="inferred from homology"/>
<sequence length="181" mass="20225">MTIVRSLAFFRCSSRRCQSPLYTRATRRYRHQEPDAGVPTWPHPIFASSDVTLLKSRFQAYATIFPLSDPSPSEAQSLSQLLDHLPSLNPRIKRATHCMYAWRLSSTAFHASDGGEAGAGDRLLRLLELGMYEGVVVVVYRWFGGVHLGSARWKCITGVAKDALSAGGFGRDREVKRGKKR</sequence>
<organism evidence="3 4">
    <name type="scientific">Steccherinum ochraceum</name>
    <dbReference type="NCBI Taxonomy" id="92696"/>
    <lineage>
        <taxon>Eukaryota</taxon>
        <taxon>Fungi</taxon>
        <taxon>Dikarya</taxon>
        <taxon>Basidiomycota</taxon>
        <taxon>Agaricomycotina</taxon>
        <taxon>Agaricomycetes</taxon>
        <taxon>Polyporales</taxon>
        <taxon>Steccherinaceae</taxon>
        <taxon>Steccherinum</taxon>
    </lineage>
</organism>